<evidence type="ECO:0000313" key="3">
    <source>
        <dbReference type="EMBL" id="ADJ22263.1"/>
    </source>
</evidence>
<dbReference type="InterPro" id="IPR028098">
    <property type="entry name" value="Glyco_trans_4-like_N"/>
</dbReference>
<reference evidence="4" key="1">
    <citation type="journal article" date="2011" name="J. Bacteriol.">
        <title>Genome sequences of eight morphologically diverse alphaproteobacteria.</title>
        <authorList>
            <consortium name="US DOE Joint Genome Institute"/>
            <person name="Brown P.J."/>
            <person name="Kysela D.T."/>
            <person name="Buechlein A."/>
            <person name="Hemmerich C."/>
            <person name="Brun Y.V."/>
        </authorList>
    </citation>
    <scope>NUCLEOTIDE SEQUENCE [LARGE SCALE GENOMIC DNA]</scope>
    <source>
        <strain evidence="4">ATCC 51888 / DSM 1869 / NCIB 11706 / TK 0415</strain>
    </source>
</reference>
<dbReference type="STRING" id="582899.Hden_0441"/>
<dbReference type="OrthoDB" id="9790710at2"/>
<name>D8JRN4_HYPDA</name>
<protein>
    <submittedName>
        <fullName evidence="3">Glycosyl transferase group 1</fullName>
    </submittedName>
</protein>
<dbReference type="GO" id="GO:0016757">
    <property type="term" value="F:glycosyltransferase activity"/>
    <property type="evidence" value="ECO:0007669"/>
    <property type="project" value="InterPro"/>
</dbReference>
<dbReference type="Pfam" id="PF00534">
    <property type="entry name" value="Glycos_transf_1"/>
    <property type="match status" value="1"/>
</dbReference>
<dbReference type="RefSeq" id="WP_013214482.1">
    <property type="nucleotide sequence ID" value="NC_014313.1"/>
</dbReference>
<dbReference type="EMBL" id="CP002083">
    <property type="protein sequence ID" value="ADJ22263.1"/>
    <property type="molecule type" value="Genomic_DNA"/>
</dbReference>
<dbReference type="Gene3D" id="3.40.50.2000">
    <property type="entry name" value="Glycogen Phosphorylase B"/>
    <property type="match status" value="2"/>
</dbReference>
<evidence type="ECO:0000259" key="1">
    <source>
        <dbReference type="Pfam" id="PF00534"/>
    </source>
</evidence>
<proteinExistence type="predicted"/>
<sequence>MKAALVTSSLSRAGGGVSAVVEDLSRALLAVVPDVRVIGLRDAQWPIKSTEWNGAPASALTVRGPSALGYAPAALARLQDIDAAIVHTHGLWTYPSLAVSLWACRTRRPYIVSPHGMLDTWALRHSRWKKAIAARLYENAHLRGAACLHALCEAEAQCIRSLGLRNPIAIIPNGVAPPPPSNTSALPPWCASVPAGAKVILFLGRLHPKKNLTALIDAWPKHELGDWHLVIAGWDQGGYSQILANKIHQRCLNDRIHLVGPLFGIDKETAFRRADAFVLPSLSEGVPMAVLEAWSYGLPVLKTDACNLHEGFSATAAERLSLNPVEMAKDLSRFLTSQPAELHQMGRSGRALVEQQFSWTATAEKFLAVYEWLVNGAERPASVQVS</sequence>
<feature type="domain" description="Glycosyl transferase family 1" evidence="1">
    <location>
        <begin position="195"/>
        <end position="350"/>
    </location>
</feature>
<dbReference type="eggNOG" id="COG0438">
    <property type="taxonomic scope" value="Bacteria"/>
</dbReference>
<dbReference type="Proteomes" id="UP000002033">
    <property type="component" value="Chromosome"/>
</dbReference>
<dbReference type="SUPFAM" id="SSF53756">
    <property type="entry name" value="UDP-Glycosyltransferase/glycogen phosphorylase"/>
    <property type="match status" value="1"/>
</dbReference>
<keyword evidence="4" id="KW-1185">Reference proteome</keyword>
<organism evidence="3 4">
    <name type="scientific">Hyphomicrobium denitrificans (strain ATCC 51888 / DSM 1869 / NCIMB 11706 / TK 0415)</name>
    <dbReference type="NCBI Taxonomy" id="582899"/>
    <lineage>
        <taxon>Bacteria</taxon>
        <taxon>Pseudomonadati</taxon>
        <taxon>Pseudomonadota</taxon>
        <taxon>Alphaproteobacteria</taxon>
        <taxon>Hyphomicrobiales</taxon>
        <taxon>Hyphomicrobiaceae</taxon>
        <taxon>Hyphomicrobium</taxon>
    </lineage>
</organism>
<dbReference type="PANTHER" id="PTHR12526">
    <property type="entry name" value="GLYCOSYLTRANSFERASE"/>
    <property type="match status" value="1"/>
</dbReference>
<gene>
    <name evidence="3" type="ordered locus">Hden_0441</name>
</gene>
<dbReference type="CAZy" id="GT4">
    <property type="family name" value="Glycosyltransferase Family 4"/>
</dbReference>
<evidence type="ECO:0000259" key="2">
    <source>
        <dbReference type="Pfam" id="PF13579"/>
    </source>
</evidence>
<feature type="domain" description="Glycosyltransferase subfamily 4-like N-terminal" evidence="2">
    <location>
        <begin position="15"/>
        <end position="174"/>
    </location>
</feature>
<dbReference type="KEGG" id="hdn:Hden_0441"/>
<keyword evidence="3" id="KW-0808">Transferase</keyword>
<dbReference type="Pfam" id="PF13579">
    <property type="entry name" value="Glyco_trans_4_4"/>
    <property type="match status" value="1"/>
</dbReference>
<evidence type="ECO:0000313" key="4">
    <source>
        <dbReference type="Proteomes" id="UP000002033"/>
    </source>
</evidence>
<accession>D8JRN4</accession>
<dbReference type="InterPro" id="IPR001296">
    <property type="entry name" value="Glyco_trans_1"/>
</dbReference>
<dbReference type="HOGENOM" id="CLU_009583_2_1_5"/>
<dbReference type="AlphaFoldDB" id="D8JRN4"/>
<dbReference type="PANTHER" id="PTHR12526:SF637">
    <property type="entry name" value="GLYCOSYLTRANSFERASE EPSF-RELATED"/>
    <property type="match status" value="1"/>
</dbReference>